<reference evidence="2 3" key="1">
    <citation type="submission" date="2023-10" db="EMBL/GenBank/DDBJ databases">
        <authorList>
            <person name="Maclean D."/>
            <person name="Macfadyen A."/>
        </authorList>
    </citation>
    <scope>NUCLEOTIDE SEQUENCE [LARGE SCALE GENOMIC DNA]</scope>
</reference>
<proteinExistence type="predicted"/>
<accession>A0AAV1IA30</accession>
<dbReference type="AlphaFoldDB" id="A0AAV1IA30"/>
<evidence type="ECO:0000313" key="3">
    <source>
        <dbReference type="Proteomes" id="UP001314263"/>
    </source>
</evidence>
<comment type="caution">
    <text evidence="2">The sequence shown here is derived from an EMBL/GenBank/DDBJ whole genome shotgun (WGS) entry which is preliminary data.</text>
</comment>
<dbReference type="EMBL" id="CAUYUE010000009">
    <property type="protein sequence ID" value="CAK0784058.1"/>
    <property type="molecule type" value="Genomic_DNA"/>
</dbReference>
<sequence>MQKNEGQWQFSLDDSSDGRSIEFAVAVCRYLDTSLIRADVQPRFVRLLIQGKLLQLELPAEVKPSLATAQRSNATGNLLLTMPKEHPDAAHYDEAKHQVANA</sequence>
<name>A0AAV1IA30_9CHLO</name>
<organism evidence="2 3">
    <name type="scientific">Coccomyxa viridis</name>
    <dbReference type="NCBI Taxonomy" id="1274662"/>
    <lineage>
        <taxon>Eukaryota</taxon>
        <taxon>Viridiplantae</taxon>
        <taxon>Chlorophyta</taxon>
        <taxon>core chlorophytes</taxon>
        <taxon>Trebouxiophyceae</taxon>
        <taxon>Trebouxiophyceae incertae sedis</taxon>
        <taxon>Coccomyxaceae</taxon>
        <taxon>Coccomyxa</taxon>
    </lineage>
</organism>
<evidence type="ECO:0000313" key="2">
    <source>
        <dbReference type="EMBL" id="CAK0784058.1"/>
    </source>
</evidence>
<keyword evidence="3" id="KW-1185">Reference proteome</keyword>
<dbReference type="InterPro" id="IPR056496">
    <property type="entry name" value="CS_DNAAF11_C"/>
</dbReference>
<feature type="domain" description="Dynein axonemal assembly factor 11-like CS" evidence="1">
    <location>
        <begin position="2"/>
        <end position="84"/>
    </location>
</feature>
<gene>
    <name evidence="2" type="ORF">CVIRNUC_007261</name>
</gene>
<protein>
    <recommendedName>
        <fullName evidence="1">Dynein axonemal assembly factor 11-like CS domain-containing protein</fullName>
    </recommendedName>
</protein>
<dbReference type="Proteomes" id="UP001314263">
    <property type="component" value="Unassembled WGS sequence"/>
</dbReference>
<evidence type="ECO:0000259" key="1">
    <source>
        <dbReference type="Pfam" id="PF23602"/>
    </source>
</evidence>
<dbReference type="Pfam" id="PF23602">
    <property type="entry name" value="CS_DNAAF11_C"/>
    <property type="match status" value="1"/>
</dbReference>